<dbReference type="NCBIfam" id="TIGR00756">
    <property type="entry name" value="PPR"/>
    <property type="match status" value="7"/>
</dbReference>
<dbReference type="Proteomes" id="UP000593564">
    <property type="component" value="Unassembled WGS sequence"/>
</dbReference>
<dbReference type="InterPro" id="IPR011990">
    <property type="entry name" value="TPR-like_helical_dom_sf"/>
</dbReference>
<evidence type="ECO:0000256" key="2">
    <source>
        <dbReference type="ARBA" id="ARBA00022737"/>
    </source>
</evidence>
<reference evidence="4 5" key="2">
    <citation type="submission" date="2020-07" db="EMBL/GenBank/DDBJ databases">
        <title>Genome assembly of wild tea tree DASZ reveals pedigree and selection history of tea varieties.</title>
        <authorList>
            <person name="Zhang W."/>
        </authorList>
    </citation>
    <scope>NUCLEOTIDE SEQUENCE [LARGE SCALE GENOMIC DNA]</scope>
    <source>
        <strain evidence="5">cv. G240</strain>
        <tissue evidence="4">Leaf</tissue>
    </source>
</reference>
<feature type="repeat" description="PPR" evidence="3">
    <location>
        <begin position="316"/>
        <end position="350"/>
    </location>
</feature>
<feature type="repeat" description="PPR" evidence="3">
    <location>
        <begin position="140"/>
        <end position="174"/>
    </location>
</feature>
<dbReference type="Gene3D" id="1.25.40.10">
    <property type="entry name" value="Tetratricopeptide repeat domain"/>
    <property type="match status" value="4"/>
</dbReference>
<evidence type="ECO:0000256" key="1">
    <source>
        <dbReference type="ARBA" id="ARBA00007626"/>
    </source>
</evidence>
<dbReference type="Pfam" id="PF13041">
    <property type="entry name" value="PPR_2"/>
    <property type="match status" value="2"/>
</dbReference>
<feature type="repeat" description="PPR" evidence="3">
    <location>
        <begin position="351"/>
        <end position="385"/>
    </location>
</feature>
<proteinExistence type="inferred from homology"/>
<feature type="repeat" description="PPR" evidence="3">
    <location>
        <begin position="386"/>
        <end position="420"/>
    </location>
</feature>
<comment type="similarity">
    <text evidence="1">Belongs to the PPR family. P subfamily.</text>
</comment>
<evidence type="ECO:0008006" key="6">
    <source>
        <dbReference type="Google" id="ProtNLM"/>
    </source>
</evidence>
<dbReference type="Pfam" id="PF01535">
    <property type="entry name" value="PPR"/>
    <property type="match status" value="3"/>
</dbReference>
<dbReference type="PANTHER" id="PTHR47941">
    <property type="entry name" value="PENTATRICOPEPTIDE REPEAT-CONTAINING PROTEIN 3, MITOCHONDRIAL"/>
    <property type="match status" value="1"/>
</dbReference>
<dbReference type="EMBL" id="JACBKZ010000001">
    <property type="protein sequence ID" value="KAF5962188.1"/>
    <property type="molecule type" value="Genomic_DNA"/>
</dbReference>
<keyword evidence="5" id="KW-1185">Reference proteome</keyword>
<protein>
    <recommendedName>
        <fullName evidence="6">Pentacotripeptide-repeat region of PRORP domain-containing protein</fullName>
    </recommendedName>
</protein>
<feature type="repeat" description="PPR" evidence="3">
    <location>
        <begin position="281"/>
        <end position="315"/>
    </location>
</feature>
<evidence type="ECO:0000256" key="3">
    <source>
        <dbReference type="PROSITE-ProRule" id="PRU00708"/>
    </source>
</evidence>
<feature type="repeat" description="PPR" evidence="3">
    <location>
        <begin position="246"/>
        <end position="280"/>
    </location>
</feature>
<dbReference type="AlphaFoldDB" id="A0A7J7IDE0"/>
<reference evidence="5" key="1">
    <citation type="journal article" date="2020" name="Nat. Commun.">
        <title>Genome assembly of wild tea tree DASZ reveals pedigree and selection history of tea varieties.</title>
        <authorList>
            <person name="Zhang W."/>
            <person name="Zhang Y."/>
            <person name="Qiu H."/>
            <person name="Guo Y."/>
            <person name="Wan H."/>
            <person name="Zhang X."/>
            <person name="Scossa F."/>
            <person name="Alseekh S."/>
            <person name="Zhang Q."/>
            <person name="Wang P."/>
            <person name="Xu L."/>
            <person name="Schmidt M.H."/>
            <person name="Jia X."/>
            <person name="Li D."/>
            <person name="Zhu A."/>
            <person name="Guo F."/>
            <person name="Chen W."/>
            <person name="Ni D."/>
            <person name="Usadel B."/>
            <person name="Fernie A.R."/>
            <person name="Wen W."/>
        </authorList>
    </citation>
    <scope>NUCLEOTIDE SEQUENCE [LARGE SCALE GENOMIC DNA]</scope>
    <source>
        <strain evidence="5">cv. G240</strain>
    </source>
</reference>
<evidence type="ECO:0000313" key="4">
    <source>
        <dbReference type="EMBL" id="KAF5962188.1"/>
    </source>
</evidence>
<gene>
    <name evidence="4" type="ORF">HYC85_003397</name>
</gene>
<dbReference type="PROSITE" id="PS51375">
    <property type="entry name" value="PPR"/>
    <property type="match status" value="7"/>
</dbReference>
<evidence type="ECO:0000313" key="5">
    <source>
        <dbReference type="Proteomes" id="UP000593564"/>
    </source>
</evidence>
<sequence length="473" mass="53875">MQEISTAALISGRRLLAHNYRKGITLLPPVNFNFSFNFNFNPLLSADNNNTLLFHTQISTNPNRNLPDRRQLPKFLFEKSKLGFGKLDDALSFFHRMVQMQPLPSVIQFTKLLTGITRMKHYSTVICLFKEIRLLGITVDDYTLNVVINCLCHLNRVDYGFSVLSSFFKLGYVPCVSTFNTLMNGFILQDKTGKAMELFNKLVTEGEIKPDGVMYGTIINGLSKTANTTTAIGILRSMRKWNYKPNVVMYNTIIDGLCKDKNVDDALNLLVEMTQQDISPDLITYNTLIHGLCNLGRWEKATRMLRDMTDRNVFPNVRTFSTLILELCKEGMAKEAESVLEFMVQRGVGPDVVTYNTLIDGYCLLGHMDRAIEVFHSMMDKGIEPNILCYNILINGYCKNMKIEEAMNVFREMPHKGLKPTIDTYNTMLQGLFGVGRCSTAQGLLNEMQANRSDSRLLYLLCPTGWIIQEWPY</sequence>
<dbReference type="SUPFAM" id="SSF48452">
    <property type="entry name" value="TPR-like"/>
    <property type="match status" value="1"/>
</dbReference>
<name>A0A7J7IDE0_CAMSI</name>
<feature type="repeat" description="PPR" evidence="3">
    <location>
        <begin position="211"/>
        <end position="245"/>
    </location>
</feature>
<dbReference type="InterPro" id="IPR002885">
    <property type="entry name" value="PPR_rpt"/>
</dbReference>
<organism evidence="4 5">
    <name type="scientific">Camellia sinensis</name>
    <name type="common">Tea plant</name>
    <name type="synonym">Thea sinensis</name>
    <dbReference type="NCBI Taxonomy" id="4442"/>
    <lineage>
        <taxon>Eukaryota</taxon>
        <taxon>Viridiplantae</taxon>
        <taxon>Streptophyta</taxon>
        <taxon>Embryophyta</taxon>
        <taxon>Tracheophyta</taxon>
        <taxon>Spermatophyta</taxon>
        <taxon>Magnoliopsida</taxon>
        <taxon>eudicotyledons</taxon>
        <taxon>Gunneridae</taxon>
        <taxon>Pentapetalae</taxon>
        <taxon>asterids</taxon>
        <taxon>Ericales</taxon>
        <taxon>Theaceae</taxon>
        <taxon>Camellia</taxon>
    </lineage>
</organism>
<dbReference type="Pfam" id="PF12854">
    <property type="entry name" value="PPR_1"/>
    <property type="match status" value="2"/>
</dbReference>
<accession>A0A7J7IDE0</accession>
<keyword evidence="2" id="KW-0677">Repeat</keyword>
<comment type="caution">
    <text evidence="4">The sequence shown here is derived from an EMBL/GenBank/DDBJ whole genome shotgun (WGS) entry which is preliminary data.</text>
</comment>